<evidence type="ECO:0000313" key="3">
    <source>
        <dbReference type="EMBL" id="RCK32410.1"/>
    </source>
</evidence>
<dbReference type="Gene3D" id="3.40.190.10">
    <property type="entry name" value="Periplasmic binding protein-like II"/>
    <property type="match status" value="2"/>
</dbReference>
<dbReference type="Pfam" id="PF00497">
    <property type="entry name" value="SBP_bac_3"/>
    <property type="match status" value="1"/>
</dbReference>
<dbReference type="SUPFAM" id="SSF53850">
    <property type="entry name" value="Periplasmic binding protein-like II"/>
    <property type="match status" value="1"/>
</dbReference>
<dbReference type="AlphaFoldDB" id="A0A367W369"/>
<name>A0A367W369_9PROT</name>
<dbReference type="RefSeq" id="WP_114103853.1">
    <property type="nucleotide sequence ID" value="NZ_JPWF01000015.1"/>
</dbReference>
<evidence type="ECO:0000259" key="2">
    <source>
        <dbReference type="SMART" id="SM00062"/>
    </source>
</evidence>
<dbReference type="PANTHER" id="PTHR35936">
    <property type="entry name" value="MEMBRANE-BOUND LYTIC MUREIN TRANSGLYCOSYLASE F"/>
    <property type="match status" value="1"/>
</dbReference>
<accession>A0A367W369</accession>
<gene>
    <name evidence="3" type="ORF">TH19_19185</name>
</gene>
<protein>
    <recommendedName>
        <fullName evidence="2">Solute-binding protein family 3/N-terminal domain-containing protein</fullName>
    </recommendedName>
</protein>
<sequence length="228" mass="25255">MSLQSRIAPSGTLRFAINIGNSVLTRFDPQSGEVSGITVNLARDIARELDLPYKLEIYTSARAVVEAVSRGTWDFAFIARDPKRSESITFSAPYFLIEGNYLVRKDSQITSNREVDQSGVTVAVGKGAAYDLYLTRHLQHAEIIRTDGTKSVMDMFIDNGIDVAAGIRQSLESHIASNTNLRLLPDPFMHIKQAIATPAQNRESADFIKAYLEDARKSGRLKKLCETS</sequence>
<reference evidence="3 4" key="1">
    <citation type="submission" date="2014-07" db="EMBL/GenBank/DDBJ databases">
        <title>Draft genome sequence of Thalassospira profundimaris 35.</title>
        <authorList>
            <person name="Lai Q."/>
            <person name="Shao Z."/>
        </authorList>
    </citation>
    <scope>NUCLEOTIDE SEQUENCE [LARGE SCALE GENOMIC DNA]</scope>
    <source>
        <strain evidence="3 4">35</strain>
    </source>
</reference>
<dbReference type="EMBL" id="JPWF01000015">
    <property type="protein sequence ID" value="RCK32410.1"/>
    <property type="molecule type" value="Genomic_DNA"/>
</dbReference>
<keyword evidence="1" id="KW-0732">Signal</keyword>
<dbReference type="OrthoDB" id="6955767at2"/>
<comment type="caution">
    <text evidence="3">The sequence shown here is derived from an EMBL/GenBank/DDBJ whole genome shotgun (WGS) entry which is preliminary data.</text>
</comment>
<proteinExistence type="predicted"/>
<evidence type="ECO:0000313" key="4">
    <source>
        <dbReference type="Proteomes" id="UP000253226"/>
    </source>
</evidence>
<dbReference type="PANTHER" id="PTHR35936:SF17">
    <property type="entry name" value="ARGININE-BINDING EXTRACELLULAR PROTEIN ARTP"/>
    <property type="match status" value="1"/>
</dbReference>
<organism evidence="3 4">
    <name type="scientific">Thalassospira profundimaris</name>
    <dbReference type="NCBI Taxonomy" id="502049"/>
    <lineage>
        <taxon>Bacteria</taxon>
        <taxon>Pseudomonadati</taxon>
        <taxon>Pseudomonadota</taxon>
        <taxon>Alphaproteobacteria</taxon>
        <taxon>Rhodospirillales</taxon>
        <taxon>Thalassospiraceae</taxon>
        <taxon>Thalassospira</taxon>
    </lineage>
</organism>
<dbReference type="Proteomes" id="UP000253226">
    <property type="component" value="Unassembled WGS sequence"/>
</dbReference>
<evidence type="ECO:0000256" key="1">
    <source>
        <dbReference type="ARBA" id="ARBA00022729"/>
    </source>
</evidence>
<dbReference type="InterPro" id="IPR001638">
    <property type="entry name" value="Solute-binding_3/MltF_N"/>
</dbReference>
<dbReference type="SMART" id="SM00062">
    <property type="entry name" value="PBPb"/>
    <property type="match status" value="1"/>
</dbReference>
<feature type="domain" description="Solute-binding protein family 3/N-terminal" evidence="2">
    <location>
        <begin position="12"/>
        <end position="228"/>
    </location>
</feature>